<dbReference type="EMBL" id="JACGCI010000196">
    <property type="protein sequence ID" value="KAF6742190.1"/>
    <property type="molecule type" value="Genomic_DNA"/>
</dbReference>
<protein>
    <submittedName>
        <fullName evidence="3">Ectomycorrhizas-regulated small secreted protein</fullName>
    </submittedName>
</protein>
<organism evidence="3 4">
    <name type="scientific">Ephemerocybe angulata</name>
    <dbReference type="NCBI Taxonomy" id="980116"/>
    <lineage>
        <taxon>Eukaryota</taxon>
        <taxon>Fungi</taxon>
        <taxon>Dikarya</taxon>
        <taxon>Basidiomycota</taxon>
        <taxon>Agaricomycotina</taxon>
        <taxon>Agaricomycetes</taxon>
        <taxon>Agaricomycetidae</taxon>
        <taxon>Agaricales</taxon>
        <taxon>Agaricineae</taxon>
        <taxon>Psathyrellaceae</taxon>
        <taxon>Ephemerocybe</taxon>
    </lineage>
</organism>
<dbReference type="AlphaFoldDB" id="A0A8H6LTK3"/>
<proteinExistence type="predicted"/>
<evidence type="ECO:0000313" key="4">
    <source>
        <dbReference type="Proteomes" id="UP000521943"/>
    </source>
</evidence>
<name>A0A8H6LTK3_9AGAR</name>
<sequence length="120" mass="13687">MRLLLLSFIPLLLQVATAYYDDSDFYAREYPDSLSTRSDALTHLSTRELLDELSTRLERRAGGSPKNDKDKKDKPEETFVCGVCRRVFPKANQKDHVKACEEIAAQKAGFIWEKGGGFHY</sequence>
<feature type="region of interest" description="Disordered" evidence="1">
    <location>
        <begin position="55"/>
        <end position="74"/>
    </location>
</feature>
<evidence type="ECO:0000256" key="2">
    <source>
        <dbReference type="SAM" id="SignalP"/>
    </source>
</evidence>
<reference evidence="3 4" key="1">
    <citation type="submission" date="2020-07" db="EMBL/GenBank/DDBJ databases">
        <title>Comparative genomics of pyrophilous fungi reveals a link between fire events and developmental genes.</title>
        <authorList>
            <consortium name="DOE Joint Genome Institute"/>
            <person name="Steindorff A.S."/>
            <person name="Carver A."/>
            <person name="Calhoun S."/>
            <person name="Stillman K."/>
            <person name="Liu H."/>
            <person name="Lipzen A."/>
            <person name="Pangilinan J."/>
            <person name="Labutti K."/>
            <person name="Bruns T.D."/>
            <person name="Grigoriev I.V."/>
        </authorList>
    </citation>
    <scope>NUCLEOTIDE SEQUENCE [LARGE SCALE GENOMIC DNA]</scope>
    <source>
        <strain evidence="3 4">CBS 144469</strain>
    </source>
</reference>
<dbReference type="Proteomes" id="UP000521943">
    <property type="component" value="Unassembled WGS sequence"/>
</dbReference>
<evidence type="ECO:0000256" key="1">
    <source>
        <dbReference type="SAM" id="MobiDB-lite"/>
    </source>
</evidence>
<gene>
    <name evidence="3" type="ORF">DFP72DRAFT_939602</name>
</gene>
<comment type="caution">
    <text evidence="3">The sequence shown here is derived from an EMBL/GenBank/DDBJ whole genome shotgun (WGS) entry which is preliminary data.</text>
</comment>
<accession>A0A8H6LTK3</accession>
<feature type="chain" id="PRO_5034462646" evidence="2">
    <location>
        <begin position="19"/>
        <end position="120"/>
    </location>
</feature>
<keyword evidence="4" id="KW-1185">Reference proteome</keyword>
<keyword evidence="2" id="KW-0732">Signal</keyword>
<evidence type="ECO:0000313" key="3">
    <source>
        <dbReference type="EMBL" id="KAF6742190.1"/>
    </source>
</evidence>
<feature type="signal peptide" evidence="2">
    <location>
        <begin position="1"/>
        <end position="18"/>
    </location>
</feature>